<dbReference type="RefSeq" id="WP_407657739.1">
    <property type="nucleotide sequence ID" value="NZ_JADEXP010000122.1"/>
</dbReference>
<keyword evidence="4 5" id="KW-0472">Membrane</keyword>
<feature type="transmembrane region" description="Helical" evidence="5">
    <location>
        <begin position="53"/>
        <end position="78"/>
    </location>
</feature>
<evidence type="ECO:0000256" key="4">
    <source>
        <dbReference type="ARBA" id="ARBA00023136"/>
    </source>
</evidence>
<evidence type="ECO:0000259" key="6">
    <source>
        <dbReference type="Pfam" id="PF00909"/>
    </source>
</evidence>
<evidence type="ECO:0000256" key="3">
    <source>
        <dbReference type="ARBA" id="ARBA00022989"/>
    </source>
</evidence>
<dbReference type="EMBL" id="JADEXP010000122">
    <property type="protein sequence ID" value="MBE9067833.1"/>
    <property type="molecule type" value="Genomic_DNA"/>
</dbReference>
<dbReference type="GO" id="GO:0008519">
    <property type="term" value="F:ammonium channel activity"/>
    <property type="evidence" value="ECO:0007669"/>
    <property type="project" value="InterPro"/>
</dbReference>
<comment type="caution">
    <text evidence="7">The sequence shown here is derived from an EMBL/GenBank/DDBJ whole genome shotgun (WGS) entry which is preliminary data.</text>
</comment>
<comment type="subcellular location">
    <subcellularLocation>
        <location evidence="1">Membrane</location>
        <topology evidence="1">Multi-pass membrane protein</topology>
    </subcellularLocation>
</comment>
<dbReference type="GO" id="GO:0016020">
    <property type="term" value="C:membrane"/>
    <property type="evidence" value="ECO:0007669"/>
    <property type="project" value="UniProtKB-SubCell"/>
</dbReference>
<evidence type="ECO:0000313" key="8">
    <source>
        <dbReference type="Proteomes" id="UP000615026"/>
    </source>
</evidence>
<feature type="transmembrane region" description="Helical" evidence="5">
    <location>
        <begin position="85"/>
        <end position="107"/>
    </location>
</feature>
<dbReference type="GO" id="GO:0097272">
    <property type="term" value="P:ammonium homeostasis"/>
    <property type="evidence" value="ECO:0007669"/>
    <property type="project" value="TreeGrafter"/>
</dbReference>
<dbReference type="InterPro" id="IPR024041">
    <property type="entry name" value="NH4_transpt_AmtB-like_dom"/>
</dbReference>
<evidence type="ECO:0000313" key="7">
    <source>
        <dbReference type="EMBL" id="MBE9067833.1"/>
    </source>
</evidence>
<dbReference type="PANTHER" id="PTHR11730">
    <property type="entry name" value="AMMONIUM TRANSPORTER"/>
    <property type="match status" value="1"/>
</dbReference>
<sequence>AWSLGPRIGRYDQGSQGAIPGHNLAIATLGGLILWFGWFGFNAGSSMAADPAAASRIILTTNLSASTGAVAAAIVSWLATSKPDLGMIINGALAGLVSITASCAYVAPTSAIIIGFGGGMFAVFASGLFNRLQIDDPVGALPVHLVGGIWGTLAVGLFSVGPGINPWHTELSGPPLGFLIGGNIQPFLLQLVGVATVAIFVSTTTLISWFILQQAFGLRVSSHAESMGLDLSEHGLEAYPDFSQRVWPLNGFFPATSSTVTKPVAHTPEQ</sequence>
<dbReference type="Proteomes" id="UP000615026">
    <property type="component" value="Unassembled WGS sequence"/>
</dbReference>
<dbReference type="Gene3D" id="1.10.3430.10">
    <property type="entry name" value="Ammonium transporter AmtB like domains"/>
    <property type="match status" value="1"/>
</dbReference>
<feature type="transmembrane region" description="Helical" evidence="5">
    <location>
        <begin position="141"/>
        <end position="164"/>
    </location>
</feature>
<dbReference type="InterPro" id="IPR029020">
    <property type="entry name" value="Ammonium/urea_transptr"/>
</dbReference>
<feature type="transmembrane region" description="Helical" evidence="5">
    <location>
        <begin position="21"/>
        <end position="41"/>
    </location>
</feature>
<evidence type="ECO:0000256" key="1">
    <source>
        <dbReference type="ARBA" id="ARBA00004141"/>
    </source>
</evidence>
<evidence type="ECO:0000256" key="5">
    <source>
        <dbReference type="SAM" id="Phobius"/>
    </source>
</evidence>
<feature type="transmembrane region" description="Helical" evidence="5">
    <location>
        <begin position="184"/>
        <end position="212"/>
    </location>
</feature>
<feature type="transmembrane region" description="Helical" evidence="5">
    <location>
        <begin position="113"/>
        <end position="129"/>
    </location>
</feature>
<dbReference type="Pfam" id="PF00909">
    <property type="entry name" value="Ammonium_transp"/>
    <property type="match status" value="1"/>
</dbReference>
<feature type="domain" description="Ammonium transporter AmtB-like" evidence="6">
    <location>
        <begin position="1"/>
        <end position="239"/>
    </location>
</feature>
<keyword evidence="8" id="KW-1185">Reference proteome</keyword>
<dbReference type="PANTHER" id="PTHR11730:SF89">
    <property type="entry name" value="AMMONIUM TRANSPORTER SLL0108-RELATED"/>
    <property type="match status" value="1"/>
</dbReference>
<protein>
    <submittedName>
        <fullName evidence="7">Ammonium transporter</fullName>
    </submittedName>
</protein>
<name>A0A928ZUT2_LEPEC</name>
<keyword evidence="2 5" id="KW-0812">Transmembrane</keyword>
<keyword evidence="3 5" id="KW-1133">Transmembrane helix</keyword>
<organism evidence="7 8">
    <name type="scientific">Leptolyngbya cf. ectocarpi LEGE 11479</name>
    <dbReference type="NCBI Taxonomy" id="1828722"/>
    <lineage>
        <taxon>Bacteria</taxon>
        <taxon>Bacillati</taxon>
        <taxon>Cyanobacteriota</taxon>
        <taxon>Cyanophyceae</taxon>
        <taxon>Leptolyngbyales</taxon>
        <taxon>Leptolyngbyaceae</taxon>
        <taxon>Leptolyngbya group</taxon>
        <taxon>Leptolyngbya</taxon>
    </lineage>
</organism>
<proteinExistence type="predicted"/>
<reference evidence="7" key="1">
    <citation type="submission" date="2020-10" db="EMBL/GenBank/DDBJ databases">
        <authorList>
            <person name="Castelo-Branco R."/>
            <person name="Eusebio N."/>
            <person name="Adriana R."/>
            <person name="Vieira A."/>
            <person name="Brugerolle De Fraissinette N."/>
            <person name="Rezende De Castro R."/>
            <person name="Schneider M.P."/>
            <person name="Vasconcelos V."/>
            <person name="Leao P.N."/>
        </authorList>
    </citation>
    <scope>NUCLEOTIDE SEQUENCE</scope>
    <source>
        <strain evidence="7">LEGE 11479</strain>
    </source>
</reference>
<dbReference type="SUPFAM" id="SSF111352">
    <property type="entry name" value="Ammonium transporter"/>
    <property type="match status" value="1"/>
</dbReference>
<gene>
    <name evidence="7" type="ORF">IQ260_14355</name>
</gene>
<accession>A0A928ZUT2</accession>
<evidence type="ECO:0000256" key="2">
    <source>
        <dbReference type="ARBA" id="ARBA00022692"/>
    </source>
</evidence>
<feature type="non-terminal residue" evidence="7">
    <location>
        <position position="1"/>
    </location>
</feature>
<dbReference type="AlphaFoldDB" id="A0A928ZUT2"/>